<protein>
    <submittedName>
        <fullName evidence="3">Zinc-binding dehydrogenase</fullName>
    </submittedName>
</protein>
<dbReference type="Gene3D" id="3.40.50.720">
    <property type="entry name" value="NAD(P)-binding Rossmann-like Domain"/>
    <property type="match status" value="1"/>
</dbReference>
<keyword evidence="4" id="KW-1185">Reference proteome</keyword>
<accession>A0ABW5RC06</accession>
<dbReference type="InterPro" id="IPR013149">
    <property type="entry name" value="ADH-like_C"/>
</dbReference>
<evidence type="ECO:0000313" key="3">
    <source>
        <dbReference type="EMBL" id="MFD2672129.1"/>
    </source>
</evidence>
<dbReference type="Proteomes" id="UP001597497">
    <property type="component" value="Unassembled WGS sequence"/>
</dbReference>
<dbReference type="InterPro" id="IPR020843">
    <property type="entry name" value="ER"/>
</dbReference>
<proteinExistence type="predicted"/>
<organism evidence="3 4">
    <name type="scientific">Marinicrinis sediminis</name>
    <dbReference type="NCBI Taxonomy" id="1652465"/>
    <lineage>
        <taxon>Bacteria</taxon>
        <taxon>Bacillati</taxon>
        <taxon>Bacillota</taxon>
        <taxon>Bacilli</taxon>
        <taxon>Bacillales</taxon>
        <taxon>Paenibacillaceae</taxon>
    </lineage>
</organism>
<dbReference type="InterPro" id="IPR011032">
    <property type="entry name" value="GroES-like_sf"/>
</dbReference>
<dbReference type="CDD" id="cd08271">
    <property type="entry name" value="MDR5"/>
    <property type="match status" value="1"/>
</dbReference>
<dbReference type="RefSeq" id="WP_379929645.1">
    <property type="nucleotide sequence ID" value="NZ_JBHUMM010000025.1"/>
</dbReference>
<dbReference type="InterPro" id="IPR036291">
    <property type="entry name" value="NAD(P)-bd_dom_sf"/>
</dbReference>
<sequence>MKALQLADKGLWKEMKIEEMEQPTPGRGEILVKVRAVGLNPVDYKTATGGNPNWTYPHVLGLDVAGEVAGLGEGVSQWEMGDRIVYHGDLTRQGGYAQFALVPAHMVSRIPDAIPFEDAAAIPTAGYTAYQCLFRKLPFDLVETVLIHAGAGGVGGFAVQMAKQAGKTVISTASAHNHEYVKSLGADHVIDYAQEDFVARVLELTDGRGVDAVVDTVSRQNATDSLDAIAYMGHIVYIAGAPDFTKLKAFSKVVSYHEIALGAVYQSGDERAERDLAVMGDEMLAMMEAGKLSAMLQEVVDLNEVPQALTRLSERHVKGKIVARVAH</sequence>
<dbReference type="SUPFAM" id="SSF51735">
    <property type="entry name" value="NAD(P)-binding Rossmann-fold domains"/>
    <property type="match status" value="1"/>
</dbReference>
<dbReference type="PANTHER" id="PTHR44154">
    <property type="entry name" value="QUINONE OXIDOREDUCTASE"/>
    <property type="match status" value="1"/>
</dbReference>
<dbReference type="Pfam" id="PF08240">
    <property type="entry name" value="ADH_N"/>
    <property type="match status" value="1"/>
</dbReference>
<dbReference type="EMBL" id="JBHUMM010000025">
    <property type="protein sequence ID" value="MFD2672129.1"/>
    <property type="molecule type" value="Genomic_DNA"/>
</dbReference>
<dbReference type="SUPFAM" id="SSF50129">
    <property type="entry name" value="GroES-like"/>
    <property type="match status" value="1"/>
</dbReference>
<dbReference type="InterPro" id="IPR051603">
    <property type="entry name" value="Zinc-ADH_QOR/CCCR"/>
</dbReference>
<gene>
    <name evidence="3" type="ORF">ACFSUC_11005</name>
</gene>
<name>A0ABW5RC06_9BACL</name>
<keyword evidence="1" id="KW-0521">NADP</keyword>
<feature type="domain" description="Enoyl reductase (ER)" evidence="2">
    <location>
        <begin position="10"/>
        <end position="323"/>
    </location>
</feature>
<dbReference type="Gene3D" id="3.90.180.10">
    <property type="entry name" value="Medium-chain alcohol dehydrogenases, catalytic domain"/>
    <property type="match status" value="1"/>
</dbReference>
<evidence type="ECO:0000259" key="2">
    <source>
        <dbReference type="SMART" id="SM00829"/>
    </source>
</evidence>
<evidence type="ECO:0000313" key="4">
    <source>
        <dbReference type="Proteomes" id="UP001597497"/>
    </source>
</evidence>
<dbReference type="InterPro" id="IPR013154">
    <property type="entry name" value="ADH-like_N"/>
</dbReference>
<dbReference type="PANTHER" id="PTHR44154:SF1">
    <property type="entry name" value="QUINONE OXIDOREDUCTASE"/>
    <property type="match status" value="1"/>
</dbReference>
<dbReference type="SMART" id="SM00829">
    <property type="entry name" value="PKS_ER"/>
    <property type="match status" value="1"/>
</dbReference>
<comment type="caution">
    <text evidence="3">The sequence shown here is derived from an EMBL/GenBank/DDBJ whole genome shotgun (WGS) entry which is preliminary data.</text>
</comment>
<dbReference type="Pfam" id="PF00107">
    <property type="entry name" value="ADH_zinc_N"/>
    <property type="match status" value="1"/>
</dbReference>
<reference evidence="4" key="1">
    <citation type="journal article" date="2019" name="Int. J. Syst. Evol. Microbiol.">
        <title>The Global Catalogue of Microorganisms (GCM) 10K type strain sequencing project: providing services to taxonomists for standard genome sequencing and annotation.</title>
        <authorList>
            <consortium name="The Broad Institute Genomics Platform"/>
            <consortium name="The Broad Institute Genome Sequencing Center for Infectious Disease"/>
            <person name="Wu L."/>
            <person name="Ma J."/>
        </authorList>
    </citation>
    <scope>NUCLEOTIDE SEQUENCE [LARGE SCALE GENOMIC DNA]</scope>
    <source>
        <strain evidence="4">KCTC 33676</strain>
    </source>
</reference>
<evidence type="ECO:0000256" key="1">
    <source>
        <dbReference type="ARBA" id="ARBA00022857"/>
    </source>
</evidence>